<dbReference type="GO" id="GO:0016020">
    <property type="term" value="C:membrane"/>
    <property type="evidence" value="ECO:0007669"/>
    <property type="project" value="UniProtKB-SubCell"/>
</dbReference>
<gene>
    <name evidence="7" type="ORF">KTAU_34990</name>
</gene>
<sequence>MSWNPNQQPAQGPESPQPQQPGPGYGGYRGYGSYQPGSGSPPYSYTPYGQQQQQQQQQQQYYTYQPPSSVTRAASVFDPTTLKMDAKSEALLSYLFWFFTGIIIFLVERKNRFVRLHAAQSILWFGGLTLLFALVKAIGLIPVLGTFILALPISCATGVIVVVGGLSWLLLMLMAYRGSYFKLPVVGDYAERLAGLFMKKPTQPTPPTA</sequence>
<dbReference type="PANTHER" id="PTHR36460">
    <property type="entry name" value="UPF0132 DOMAIN PROTEIN (AFU_ORTHOLOGUE AFUA_3G10255)"/>
    <property type="match status" value="1"/>
</dbReference>
<feature type="compositionally biased region" description="Low complexity" evidence="5">
    <location>
        <begin position="31"/>
        <end position="50"/>
    </location>
</feature>
<feature type="transmembrane region" description="Helical" evidence="6">
    <location>
        <begin position="121"/>
        <end position="141"/>
    </location>
</feature>
<feature type="transmembrane region" description="Helical" evidence="6">
    <location>
        <begin position="91"/>
        <end position="109"/>
    </location>
</feature>
<dbReference type="RefSeq" id="WP_151729422.1">
    <property type="nucleotide sequence ID" value="NZ_BKZV01000005.1"/>
</dbReference>
<evidence type="ECO:0000256" key="6">
    <source>
        <dbReference type="SAM" id="Phobius"/>
    </source>
</evidence>
<feature type="transmembrane region" description="Helical" evidence="6">
    <location>
        <begin position="147"/>
        <end position="173"/>
    </location>
</feature>
<reference evidence="7 8" key="1">
    <citation type="journal article" date="2019" name="Int. J. Syst. Evol. Microbiol.">
        <title>Thermogemmatispora aurantia sp. nov. and Thermogemmatispora argillosa sp. nov., within the class Ktedonobacteria, and emended description of the genus Thermogemmatispora.</title>
        <authorList>
            <person name="Zheng Y."/>
            <person name="Wang C.M."/>
            <person name="Sakai Y."/>
            <person name="Abe K."/>
            <person name="Yokota A."/>
            <person name="Yabe S."/>
        </authorList>
    </citation>
    <scope>NUCLEOTIDE SEQUENCE [LARGE SCALE GENOMIC DNA]</scope>
    <source>
        <strain evidence="7 8">A1-2</strain>
    </source>
</reference>
<dbReference type="EMBL" id="BKZV01000005">
    <property type="protein sequence ID" value="GER84863.1"/>
    <property type="molecule type" value="Genomic_DNA"/>
</dbReference>
<evidence type="ECO:0008006" key="9">
    <source>
        <dbReference type="Google" id="ProtNLM"/>
    </source>
</evidence>
<evidence type="ECO:0000256" key="1">
    <source>
        <dbReference type="ARBA" id="ARBA00004141"/>
    </source>
</evidence>
<dbReference type="AlphaFoldDB" id="A0A5J4KB56"/>
<protein>
    <recommendedName>
        <fullName evidence="9">DUF4870 domain-containing protein</fullName>
    </recommendedName>
</protein>
<organism evidence="7 8">
    <name type="scientific">Thermogemmatispora aurantia</name>
    <dbReference type="NCBI Taxonomy" id="2045279"/>
    <lineage>
        <taxon>Bacteria</taxon>
        <taxon>Bacillati</taxon>
        <taxon>Chloroflexota</taxon>
        <taxon>Ktedonobacteria</taxon>
        <taxon>Thermogemmatisporales</taxon>
        <taxon>Thermogemmatisporaceae</taxon>
        <taxon>Thermogemmatispora</taxon>
    </lineage>
</organism>
<comment type="caution">
    <text evidence="7">The sequence shown here is derived from an EMBL/GenBank/DDBJ whole genome shotgun (WGS) entry which is preliminary data.</text>
</comment>
<keyword evidence="4 6" id="KW-0472">Membrane</keyword>
<evidence type="ECO:0000256" key="4">
    <source>
        <dbReference type="ARBA" id="ARBA00023136"/>
    </source>
</evidence>
<evidence type="ECO:0000256" key="3">
    <source>
        <dbReference type="ARBA" id="ARBA00022989"/>
    </source>
</evidence>
<keyword evidence="8" id="KW-1185">Reference proteome</keyword>
<evidence type="ECO:0000313" key="8">
    <source>
        <dbReference type="Proteomes" id="UP000334820"/>
    </source>
</evidence>
<accession>A0A5J4KB56</accession>
<keyword evidence="2 6" id="KW-0812">Transmembrane</keyword>
<evidence type="ECO:0000256" key="2">
    <source>
        <dbReference type="ARBA" id="ARBA00022692"/>
    </source>
</evidence>
<dbReference type="PANTHER" id="PTHR36460:SF1">
    <property type="entry name" value="UPF0132 DOMAIN PROTEIN (AFU_ORTHOLOGUE AFUA_3G10255)"/>
    <property type="match status" value="1"/>
</dbReference>
<name>A0A5J4KB56_9CHLR</name>
<feature type="region of interest" description="Disordered" evidence="5">
    <location>
        <begin position="1"/>
        <end position="50"/>
    </location>
</feature>
<comment type="subcellular location">
    <subcellularLocation>
        <location evidence="1">Membrane</location>
        <topology evidence="1">Multi-pass membrane protein</topology>
    </subcellularLocation>
</comment>
<proteinExistence type="predicted"/>
<evidence type="ECO:0000256" key="5">
    <source>
        <dbReference type="SAM" id="MobiDB-lite"/>
    </source>
</evidence>
<dbReference type="Proteomes" id="UP000334820">
    <property type="component" value="Unassembled WGS sequence"/>
</dbReference>
<evidence type="ECO:0000313" key="7">
    <source>
        <dbReference type="EMBL" id="GER84863.1"/>
    </source>
</evidence>
<keyword evidence="3 6" id="KW-1133">Transmembrane helix</keyword>